<evidence type="ECO:0000313" key="1">
    <source>
        <dbReference type="EMBL" id="RAV17305.1"/>
    </source>
</evidence>
<accession>A0A329MAZ7</accession>
<dbReference type="AlphaFoldDB" id="A0A329MAZ7"/>
<name>A0A329MAZ7_9BACL</name>
<reference evidence="1 2" key="1">
    <citation type="journal article" date="2009" name="Int. J. Syst. Evol. Microbiol.">
        <title>Paenibacillus contaminans sp. nov., isolated from a contaminated laboratory plate.</title>
        <authorList>
            <person name="Chou J.H."/>
            <person name="Lee J.H."/>
            <person name="Lin M.C."/>
            <person name="Chang P.S."/>
            <person name="Arun A.B."/>
            <person name="Young C.C."/>
            <person name="Chen W.M."/>
        </authorList>
    </citation>
    <scope>NUCLEOTIDE SEQUENCE [LARGE SCALE GENOMIC DNA]</scope>
    <source>
        <strain evidence="1 2">CKOBP-6</strain>
    </source>
</reference>
<dbReference type="RefSeq" id="WP_113034156.1">
    <property type="nucleotide sequence ID" value="NZ_QMFB01000019.1"/>
</dbReference>
<evidence type="ECO:0000313" key="2">
    <source>
        <dbReference type="Proteomes" id="UP000250369"/>
    </source>
</evidence>
<organism evidence="1 2">
    <name type="scientific">Paenibacillus contaminans</name>
    <dbReference type="NCBI Taxonomy" id="450362"/>
    <lineage>
        <taxon>Bacteria</taxon>
        <taxon>Bacillati</taxon>
        <taxon>Bacillota</taxon>
        <taxon>Bacilli</taxon>
        <taxon>Bacillales</taxon>
        <taxon>Paenibacillaceae</taxon>
        <taxon>Paenibacillus</taxon>
    </lineage>
</organism>
<dbReference type="OrthoDB" id="2971377at2"/>
<protein>
    <submittedName>
        <fullName evidence="1">Uncharacterized protein</fullName>
    </submittedName>
</protein>
<dbReference type="Proteomes" id="UP000250369">
    <property type="component" value="Unassembled WGS sequence"/>
</dbReference>
<dbReference type="EMBL" id="QMFB01000019">
    <property type="protein sequence ID" value="RAV17305.1"/>
    <property type="molecule type" value="Genomic_DNA"/>
</dbReference>
<proteinExistence type="predicted"/>
<keyword evidence="2" id="KW-1185">Reference proteome</keyword>
<comment type="caution">
    <text evidence="1">The sequence shown here is derived from an EMBL/GenBank/DDBJ whole genome shotgun (WGS) entry which is preliminary data.</text>
</comment>
<gene>
    <name evidence="1" type="ORF">DQG23_27040</name>
</gene>
<sequence>MRKKESPAIDQEQLVAAWKRTLPTVLNASDKVSVYADEADPQAIRITILAEGRSGYEFDFTCRYVDDREVKVQLVDAERDEVTVDERGERIQQMVEDYIRHIHECAQVLHAETHA</sequence>